<keyword evidence="2" id="KW-1185">Reference proteome</keyword>
<dbReference type="AlphaFoldDB" id="A0A4R5Q8B4"/>
<organism evidence="1 2">
    <name type="scientific">Dankookia rubra</name>
    <dbReference type="NCBI Taxonomy" id="1442381"/>
    <lineage>
        <taxon>Bacteria</taxon>
        <taxon>Pseudomonadati</taxon>
        <taxon>Pseudomonadota</taxon>
        <taxon>Alphaproteobacteria</taxon>
        <taxon>Acetobacterales</taxon>
        <taxon>Roseomonadaceae</taxon>
        <taxon>Dankookia</taxon>
    </lineage>
</organism>
<reference evidence="1 2" key="1">
    <citation type="journal article" date="2016" name="J. Microbiol.">
        <title>Dankookia rubra gen. nov., sp. nov., an alphaproteobacterium isolated from sediment of a shallow stream.</title>
        <authorList>
            <person name="Kim W.H."/>
            <person name="Kim D.H."/>
            <person name="Kang K."/>
            <person name="Ahn T.Y."/>
        </authorList>
    </citation>
    <scope>NUCLEOTIDE SEQUENCE [LARGE SCALE GENOMIC DNA]</scope>
    <source>
        <strain evidence="1 2">JCM30602</strain>
    </source>
</reference>
<accession>A0A4R5Q8B4</accession>
<gene>
    <name evidence="1" type="ORF">E2C06_28565</name>
</gene>
<proteinExistence type="predicted"/>
<dbReference type="EMBL" id="SMSJ01000076">
    <property type="protein sequence ID" value="TDH59184.1"/>
    <property type="molecule type" value="Genomic_DNA"/>
</dbReference>
<dbReference type="RefSeq" id="WP_133291988.1">
    <property type="nucleotide sequence ID" value="NZ_SMSJ01000076.1"/>
</dbReference>
<sequence length="109" mass="11783">MTAEELKAWALANGWQMIAGKPSLTKPSRPTEAIVRMDLKATVVNIEVKKPAGKWEKVSGAAYAKVEADEETGLPRGLGLDTIPGFTMLMRENLDARVFAGMGGGPKRR</sequence>
<evidence type="ECO:0000313" key="1">
    <source>
        <dbReference type="EMBL" id="TDH59184.1"/>
    </source>
</evidence>
<dbReference type="OrthoDB" id="7268209at2"/>
<dbReference type="Proteomes" id="UP000295096">
    <property type="component" value="Unassembled WGS sequence"/>
</dbReference>
<name>A0A4R5Q8B4_9PROT</name>
<comment type="caution">
    <text evidence="1">The sequence shown here is derived from an EMBL/GenBank/DDBJ whole genome shotgun (WGS) entry which is preliminary data.</text>
</comment>
<protein>
    <submittedName>
        <fullName evidence="1">Uncharacterized protein</fullName>
    </submittedName>
</protein>
<evidence type="ECO:0000313" key="2">
    <source>
        <dbReference type="Proteomes" id="UP000295096"/>
    </source>
</evidence>